<name>A0AAD6YNY9_9AGAR</name>
<keyword evidence="3" id="KW-1185">Reference proteome</keyword>
<evidence type="ECO:0000256" key="1">
    <source>
        <dbReference type="SAM" id="MobiDB-lite"/>
    </source>
</evidence>
<dbReference type="Proteomes" id="UP001219525">
    <property type="component" value="Unassembled WGS sequence"/>
</dbReference>
<protein>
    <submittedName>
        <fullName evidence="2">Uncharacterized protein</fullName>
    </submittedName>
</protein>
<dbReference type="AlphaFoldDB" id="A0AAD6YNY9"/>
<organism evidence="2 3">
    <name type="scientific">Mycena pura</name>
    <dbReference type="NCBI Taxonomy" id="153505"/>
    <lineage>
        <taxon>Eukaryota</taxon>
        <taxon>Fungi</taxon>
        <taxon>Dikarya</taxon>
        <taxon>Basidiomycota</taxon>
        <taxon>Agaricomycotina</taxon>
        <taxon>Agaricomycetes</taxon>
        <taxon>Agaricomycetidae</taxon>
        <taxon>Agaricales</taxon>
        <taxon>Marasmiineae</taxon>
        <taxon>Mycenaceae</taxon>
        <taxon>Mycena</taxon>
    </lineage>
</organism>
<accession>A0AAD6YNY9</accession>
<evidence type="ECO:0000313" key="3">
    <source>
        <dbReference type="Proteomes" id="UP001219525"/>
    </source>
</evidence>
<dbReference type="EMBL" id="JARJCW010000004">
    <property type="protein sequence ID" value="KAJ7225329.1"/>
    <property type="molecule type" value="Genomic_DNA"/>
</dbReference>
<gene>
    <name evidence="2" type="ORF">GGX14DRAFT_638133</name>
</gene>
<evidence type="ECO:0000313" key="2">
    <source>
        <dbReference type="EMBL" id="KAJ7225329.1"/>
    </source>
</evidence>
<sequence length="339" mass="35889">MERARGGVGRWRGHQRQWWSGASKRGGARCGAPDIENESAEACAGGAAVALGVENNRCRAIKNEPMGACAGGRAAARGVGGGGRAGNRKRARAHSIERARGGAMQRQRSKTRARTLRGVCAGGQCWALPRLWKHVNGGVQRTLLAAQLARSGVCGLAVRVMAADGAALGAGMRCAERWEMAELQMGVRMLPVLDDARGWLCMLRPLKYSDAMGVRTEGGTVPWGQVTRLRQRIPGIDGLRELASAHNLVALSFTNSVPLALSLSLGRGPDAPAPAVLPCLRTLVVKHGEFLHFLTLPALETSRRSLPARMSTSSGSSHAAPRSWQGGGGAERRKGAHAR</sequence>
<feature type="region of interest" description="Disordered" evidence="1">
    <location>
        <begin position="307"/>
        <end position="339"/>
    </location>
</feature>
<proteinExistence type="predicted"/>
<reference evidence="2" key="1">
    <citation type="submission" date="2023-03" db="EMBL/GenBank/DDBJ databases">
        <title>Massive genome expansion in bonnet fungi (Mycena s.s.) driven by repeated elements and novel gene families across ecological guilds.</title>
        <authorList>
            <consortium name="Lawrence Berkeley National Laboratory"/>
            <person name="Harder C.B."/>
            <person name="Miyauchi S."/>
            <person name="Viragh M."/>
            <person name="Kuo A."/>
            <person name="Thoen E."/>
            <person name="Andreopoulos B."/>
            <person name="Lu D."/>
            <person name="Skrede I."/>
            <person name="Drula E."/>
            <person name="Henrissat B."/>
            <person name="Morin E."/>
            <person name="Kohler A."/>
            <person name="Barry K."/>
            <person name="LaButti K."/>
            <person name="Morin E."/>
            <person name="Salamov A."/>
            <person name="Lipzen A."/>
            <person name="Mereny Z."/>
            <person name="Hegedus B."/>
            <person name="Baldrian P."/>
            <person name="Stursova M."/>
            <person name="Weitz H."/>
            <person name="Taylor A."/>
            <person name="Grigoriev I.V."/>
            <person name="Nagy L.G."/>
            <person name="Martin F."/>
            <person name="Kauserud H."/>
        </authorList>
    </citation>
    <scope>NUCLEOTIDE SEQUENCE</scope>
    <source>
        <strain evidence="2">9144</strain>
    </source>
</reference>
<comment type="caution">
    <text evidence="2">The sequence shown here is derived from an EMBL/GenBank/DDBJ whole genome shotgun (WGS) entry which is preliminary data.</text>
</comment>
<feature type="region of interest" description="Disordered" evidence="1">
    <location>
        <begin position="79"/>
        <end position="108"/>
    </location>
</feature>